<gene>
    <name evidence="2" type="ORF">OS133_09525</name>
    <name evidence="3" type="ORF">OS134_06190</name>
</gene>
<feature type="transmembrane region" description="Helical" evidence="1">
    <location>
        <begin position="6"/>
        <end position="27"/>
    </location>
</feature>
<dbReference type="RefSeq" id="WP_310654727.1">
    <property type="nucleotide sequence ID" value="NZ_JAPMLA010000001.1"/>
</dbReference>
<sequence length="105" mass="11805">MRDTLIRPVLGDVLVVIWLYFLLSSVLRLRARTLIFITLLIAFSVEFAQYLKLPKLLGIEPGTALSTILGATFDWLDLVAYIAGAVICLVIEWILHRRATAKIAH</sequence>
<feature type="transmembrane region" description="Helical" evidence="1">
    <location>
        <begin position="78"/>
        <end position="95"/>
    </location>
</feature>
<comment type="caution">
    <text evidence="2">The sequence shown here is derived from an EMBL/GenBank/DDBJ whole genome shotgun (WGS) entry which is preliminary data.</text>
</comment>
<evidence type="ECO:0000313" key="4">
    <source>
        <dbReference type="Proteomes" id="UP001259340"/>
    </source>
</evidence>
<dbReference type="EMBL" id="JAPMLD010000002">
    <property type="protein sequence ID" value="MDW4823655.1"/>
    <property type="molecule type" value="Genomic_DNA"/>
</dbReference>
<evidence type="ECO:0000313" key="2">
    <source>
        <dbReference type="EMBL" id="MDR8523910.1"/>
    </source>
</evidence>
<name>A0AAW8NNH7_9GAMM</name>
<dbReference type="Pfam" id="PF10990">
    <property type="entry name" value="DUF2809"/>
    <property type="match status" value="1"/>
</dbReference>
<accession>A0AAW8NNH7</accession>
<protein>
    <submittedName>
        <fullName evidence="2">DUF2809 domain-containing protein</fullName>
    </submittedName>
</protein>
<dbReference type="Proteomes" id="UP001271263">
    <property type="component" value="Unassembled WGS sequence"/>
</dbReference>
<dbReference type="EMBL" id="JAPMLE010000001">
    <property type="protein sequence ID" value="MDR8523910.1"/>
    <property type="molecule type" value="Genomic_DNA"/>
</dbReference>
<evidence type="ECO:0000256" key="1">
    <source>
        <dbReference type="SAM" id="Phobius"/>
    </source>
</evidence>
<evidence type="ECO:0000313" key="3">
    <source>
        <dbReference type="EMBL" id="MDW4823655.1"/>
    </source>
</evidence>
<keyword evidence="5" id="KW-1185">Reference proteome</keyword>
<evidence type="ECO:0000313" key="5">
    <source>
        <dbReference type="Proteomes" id="UP001271263"/>
    </source>
</evidence>
<dbReference type="AlphaFoldDB" id="A0AAW8NNH7"/>
<keyword evidence="1" id="KW-0472">Membrane</keyword>
<dbReference type="InterPro" id="IPR021257">
    <property type="entry name" value="DUF2809"/>
</dbReference>
<proteinExistence type="predicted"/>
<dbReference type="Proteomes" id="UP001259340">
    <property type="component" value="Unassembled WGS sequence"/>
</dbReference>
<keyword evidence="1" id="KW-1133">Transmembrane helix</keyword>
<organism evidence="2 4">
    <name type="scientific">Shewanella fidelis</name>
    <dbReference type="NCBI Taxonomy" id="173509"/>
    <lineage>
        <taxon>Bacteria</taxon>
        <taxon>Pseudomonadati</taxon>
        <taxon>Pseudomonadota</taxon>
        <taxon>Gammaproteobacteria</taxon>
        <taxon>Alteromonadales</taxon>
        <taxon>Shewanellaceae</taxon>
        <taxon>Shewanella</taxon>
    </lineage>
</organism>
<keyword evidence="1" id="KW-0812">Transmembrane</keyword>
<feature type="transmembrane region" description="Helical" evidence="1">
    <location>
        <begin position="34"/>
        <end position="51"/>
    </location>
</feature>
<reference evidence="2" key="2">
    <citation type="submission" date="2022-11" db="EMBL/GenBank/DDBJ databases">
        <title>Prophages regulate Shewanella fidelis motility and biofilm formation: implications for gut colonization dynamics in Ciona robusta.</title>
        <authorList>
            <person name="Natarajan O."/>
            <person name="Gibboney S.L."/>
            <person name="Young M.N."/>
            <person name="Lim S.J."/>
            <person name="Pluta N."/>
            <person name="Atkinson C.G.F."/>
            <person name="Leigh B.A."/>
            <person name="Liberti A."/>
            <person name="Kees E."/>
            <person name="Breitbart M."/>
            <person name="Gralnick J."/>
            <person name="Dishaw L.J."/>
        </authorList>
    </citation>
    <scope>NUCLEOTIDE SEQUENCE</scope>
    <source>
        <strain evidence="2">3313</strain>
    </source>
</reference>
<reference evidence="3 5" key="1">
    <citation type="journal article" date="2022" name="bioRxiv">
        <title>Prophages regulate Shewanella fidelis 3313 motility and biofilm formation: implications for gut colonization dynamics in Ciona robusta.</title>
        <authorList>
            <person name="Natarajan O."/>
            <person name="Gibboney S.L."/>
            <person name="Young M.N."/>
            <person name="Lim S.J."/>
            <person name="Pluta N."/>
            <person name="Atkinson C.G."/>
            <person name="Leigh B.A."/>
            <person name="Liberti A."/>
            <person name="Kees E.D."/>
            <person name="Breitbart M."/>
            <person name="Gralnick J.A."/>
            <person name="Dishaw L.J."/>
        </authorList>
    </citation>
    <scope>NUCLEOTIDE SEQUENCE [LARGE SCALE GENOMIC DNA]</scope>
    <source>
        <strain evidence="3 5">JG4066</strain>
    </source>
</reference>